<dbReference type="Proteomes" id="UP000885771">
    <property type="component" value="Unassembled WGS sequence"/>
</dbReference>
<evidence type="ECO:0000313" key="1">
    <source>
        <dbReference type="EMBL" id="HHM02239.1"/>
    </source>
</evidence>
<comment type="caution">
    <text evidence="1">The sequence shown here is derived from an EMBL/GenBank/DDBJ whole genome shotgun (WGS) entry which is preliminary data.</text>
</comment>
<dbReference type="AlphaFoldDB" id="A0A7V5VER7"/>
<reference evidence="1" key="1">
    <citation type="journal article" date="2020" name="mSystems">
        <title>Genome- and Community-Level Interaction Insights into Carbon Utilization and Element Cycling Functions of Hydrothermarchaeota in Hydrothermal Sediment.</title>
        <authorList>
            <person name="Zhou Z."/>
            <person name="Liu Y."/>
            <person name="Xu W."/>
            <person name="Pan J."/>
            <person name="Luo Z.H."/>
            <person name="Li M."/>
        </authorList>
    </citation>
    <scope>NUCLEOTIDE SEQUENCE [LARGE SCALE GENOMIC DNA]</scope>
    <source>
        <strain evidence="1">HyVt-460</strain>
    </source>
</reference>
<sequence>MAYTDTQKLANKYGARRVAQVSGDASGNTAHREKVSAAISAAEALIDGYAKKRYSVPFTTVPDLVSELCTDLAWLELKRGSSLGLSERDEKNEARIMGILRDISAGNVELDIDTTTETQLNPTDGFKSNERLFGRASDA</sequence>
<protein>
    <submittedName>
        <fullName evidence="1">DUF1320 domain-containing protein</fullName>
    </submittedName>
</protein>
<dbReference type="EMBL" id="DRLI01000168">
    <property type="protein sequence ID" value="HHM02239.1"/>
    <property type="molecule type" value="Genomic_DNA"/>
</dbReference>
<organism evidence="1">
    <name type="scientific">Caldithrix abyssi</name>
    <dbReference type="NCBI Taxonomy" id="187145"/>
    <lineage>
        <taxon>Bacteria</taxon>
        <taxon>Pseudomonadati</taxon>
        <taxon>Calditrichota</taxon>
        <taxon>Calditrichia</taxon>
        <taxon>Calditrichales</taxon>
        <taxon>Calditrichaceae</taxon>
        <taxon>Caldithrix</taxon>
    </lineage>
</organism>
<dbReference type="InterPro" id="IPR009752">
    <property type="entry name" value="Phage_Mu_GpJ"/>
</dbReference>
<proteinExistence type="predicted"/>
<dbReference type="Pfam" id="PF07030">
    <property type="entry name" value="Phage_Mu_Gp36"/>
    <property type="match status" value="1"/>
</dbReference>
<name>A0A7V5VER7_CALAY</name>
<gene>
    <name evidence="1" type="ORF">ENJ15_04445</name>
</gene>
<accession>A0A7V5VER7</accession>